<dbReference type="PANTHER" id="PTHR11640">
    <property type="entry name" value="NEPHRIN"/>
    <property type="match status" value="1"/>
</dbReference>
<dbReference type="GO" id="GO:0050839">
    <property type="term" value="F:cell adhesion molecule binding"/>
    <property type="evidence" value="ECO:0007669"/>
    <property type="project" value="TreeGrafter"/>
</dbReference>
<dbReference type="SMART" id="SM00409">
    <property type="entry name" value="IG"/>
    <property type="match status" value="2"/>
</dbReference>
<dbReference type="InterPro" id="IPR007110">
    <property type="entry name" value="Ig-like_dom"/>
</dbReference>
<protein>
    <recommendedName>
        <fullName evidence="11">Ig-like domain-containing protein</fullName>
    </recommendedName>
</protein>
<keyword evidence="5" id="KW-0393">Immunoglobulin domain</keyword>
<dbReference type="SUPFAM" id="SSF49265">
    <property type="entry name" value="Fibronectin type III"/>
    <property type="match status" value="1"/>
</dbReference>
<dbReference type="OrthoDB" id="6139589at2759"/>
<dbReference type="InterPro" id="IPR013783">
    <property type="entry name" value="Ig-like_fold"/>
</dbReference>
<feature type="domain" description="Ig-like" evidence="7">
    <location>
        <begin position="266"/>
        <end position="335"/>
    </location>
</feature>
<dbReference type="GO" id="GO:0005886">
    <property type="term" value="C:plasma membrane"/>
    <property type="evidence" value="ECO:0007669"/>
    <property type="project" value="TreeGrafter"/>
</dbReference>
<comment type="caution">
    <text evidence="9">The sequence shown here is derived from an EMBL/GenBank/DDBJ whole genome shotgun (WGS) entry which is preliminary data.</text>
</comment>
<dbReference type="PANTHER" id="PTHR11640:SF164">
    <property type="entry name" value="MAM DOMAIN-CONTAINING GLYCOSYLPHOSPHATIDYLINOSITOL ANCHOR PROTEIN 1"/>
    <property type="match status" value="1"/>
</dbReference>
<evidence type="ECO:0000256" key="6">
    <source>
        <dbReference type="SAM" id="Phobius"/>
    </source>
</evidence>
<proteinExistence type="predicted"/>
<dbReference type="CDD" id="cd00063">
    <property type="entry name" value="FN3"/>
    <property type="match status" value="1"/>
</dbReference>
<dbReference type="Pfam" id="PF13895">
    <property type="entry name" value="Ig_2"/>
    <property type="match status" value="1"/>
</dbReference>
<keyword evidence="2 6" id="KW-0472">Membrane</keyword>
<feature type="transmembrane region" description="Helical" evidence="6">
    <location>
        <begin position="564"/>
        <end position="588"/>
    </location>
</feature>
<evidence type="ECO:0000256" key="4">
    <source>
        <dbReference type="ARBA" id="ARBA00023180"/>
    </source>
</evidence>
<sequence length="688" mass="78347">MNCPMDKIDDNPSWSRKGDILAFGMNIRNDTQLQYQRLRLVGQEQNKYNLMILNVTQTDEDEYCCVSINQNKSVQYCTRVKIIDLKITPTTEYSNNGEHACISCSLTKDGIIGNFTWIYNGSVLKSELTKASKVTMKLSKEHQNQTIRCLAYIPKLNASLEQRLTFNISYKPLVKVLVLPSTVLRENENFELSCSYDANPIASLIQLIIDETVLSTDPYHKVTNISRHNGGLYRCIVTNDVGSGMDEVTVTVMYSPDVHVQFLNDSLFCNATGVPTNYTFSKWEQQSFNGKHLRYLNVESAILTINMTDDNPLYNLDGRYVCTVTNGIPDSNNVALQKGYTDVNWPGKPWCVGSNPLHYRQKTDNVTIVFHVYSYNISTYQWIKNEEEKLSKHHSSSNISLVQVNLFGQDVHIETTMIYLEIFNVTETDFNSSYTLKVDNNFGNETCFTQLEEGSIPENPKYLDVKPHGTGFKISWISMFNGGYPQNFIIKYRYVLDAKWTTVNVTNQQQSVNKSCTKFVQGLSKDKEYITYMYAENVIGKSGYTDLVRAKTYSDNPASHSISLAVYIGICFCCAIMFMLVTAFNVQLRQAIQLVLKKSVPVNKRSKKCFKRYKKSSTGDVKSSAVDIRYNDLDINVTGACDLTSSAWDDKEMFTHSVKLDLQHWRVDFSSELRISSAGKRSAVHFHR</sequence>
<dbReference type="InterPro" id="IPR036116">
    <property type="entry name" value="FN3_sf"/>
</dbReference>
<keyword evidence="3" id="KW-1015">Disulfide bond</keyword>
<feature type="domain" description="Ig-like" evidence="7">
    <location>
        <begin position="1"/>
        <end position="75"/>
    </location>
</feature>
<dbReference type="InterPro" id="IPR051275">
    <property type="entry name" value="Cell_adhesion_signaling"/>
</dbReference>
<dbReference type="GO" id="GO:0098609">
    <property type="term" value="P:cell-cell adhesion"/>
    <property type="evidence" value="ECO:0007669"/>
    <property type="project" value="TreeGrafter"/>
</dbReference>
<evidence type="ECO:0008006" key="11">
    <source>
        <dbReference type="Google" id="ProtNLM"/>
    </source>
</evidence>
<evidence type="ECO:0000259" key="8">
    <source>
        <dbReference type="PROSITE" id="PS50853"/>
    </source>
</evidence>
<dbReference type="GO" id="GO:0005911">
    <property type="term" value="C:cell-cell junction"/>
    <property type="evidence" value="ECO:0007669"/>
    <property type="project" value="TreeGrafter"/>
</dbReference>
<dbReference type="InterPro" id="IPR003599">
    <property type="entry name" value="Ig_sub"/>
</dbReference>
<dbReference type="Proteomes" id="UP000596742">
    <property type="component" value="Unassembled WGS sequence"/>
</dbReference>
<evidence type="ECO:0000256" key="5">
    <source>
        <dbReference type="ARBA" id="ARBA00023319"/>
    </source>
</evidence>
<dbReference type="PROSITE" id="PS50853">
    <property type="entry name" value="FN3"/>
    <property type="match status" value="1"/>
</dbReference>
<gene>
    <name evidence="9" type="ORF">MGAL_10B087878</name>
</gene>
<name>A0A8B6BYI4_MYTGA</name>
<keyword evidence="4" id="KW-0325">Glycoprotein</keyword>
<dbReference type="Gene3D" id="2.60.40.10">
    <property type="entry name" value="Immunoglobulins"/>
    <property type="match status" value="5"/>
</dbReference>
<accession>A0A8B6BYI4</accession>
<dbReference type="AlphaFoldDB" id="A0A8B6BYI4"/>
<evidence type="ECO:0000256" key="1">
    <source>
        <dbReference type="ARBA" id="ARBA00004479"/>
    </source>
</evidence>
<feature type="domain" description="Ig-like" evidence="7">
    <location>
        <begin position="172"/>
        <end position="251"/>
    </location>
</feature>
<evidence type="ECO:0000259" key="7">
    <source>
        <dbReference type="PROSITE" id="PS50835"/>
    </source>
</evidence>
<evidence type="ECO:0000313" key="9">
    <source>
        <dbReference type="EMBL" id="VDH97759.1"/>
    </source>
</evidence>
<dbReference type="PROSITE" id="PS50835">
    <property type="entry name" value="IG_LIKE"/>
    <property type="match status" value="3"/>
</dbReference>
<organism evidence="9 10">
    <name type="scientific">Mytilus galloprovincialis</name>
    <name type="common">Mediterranean mussel</name>
    <dbReference type="NCBI Taxonomy" id="29158"/>
    <lineage>
        <taxon>Eukaryota</taxon>
        <taxon>Metazoa</taxon>
        <taxon>Spiralia</taxon>
        <taxon>Lophotrochozoa</taxon>
        <taxon>Mollusca</taxon>
        <taxon>Bivalvia</taxon>
        <taxon>Autobranchia</taxon>
        <taxon>Pteriomorphia</taxon>
        <taxon>Mytilida</taxon>
        <taxon>Mytiloidea</taxon>
        <taxon>Mytilidae</taxon>
        <taxon>Mytilinae</taxon>
        <taxon>Mytilus</taxon>
    </lineage>
</organism>
<evidence type="ECO:0000256" key="2">
    <source>
        <dbReference type="ARBA" id="ARBA00023136"/>
    </source>
</evidence>
<dbReference type="InterPro" id="IPR036179">
    <property type="entry name" value="Ig-like_dom_sf"/>
</dbReference>
<keyword evidence="10" id="KW-1185">Reference proteome</keyword>
<feature type="domain" description="Fibronectin type-III" evidence="8">
    <location>
        <begin position="456"/>
        <end position="555"/>
    </location>
</feature>
<keyword evidence="6" id="KW-1133">Transmembrane helix</keyword>
<evidence type="ECO:0000313" key="10">
    <source>
        <dbReference type="Proteomes" id="UP000596742"/>
    </source>
</evidence>
<dbReference type="EMBL" id="UYJE01000934">
    <property type="protein sequence ID" value="VDH97759.1"/>
    <property type="molecule type" value="Genomic_DNA"/>
</dbReference>
<dbReference type="InterPro" id="IPR003961">
    <property type="entry name" value="FN3_dom"/>
</dbReference>
<reference evidence="9" key="1">
    <citation type="submission" date="2018-11" db="EMBL/GenBank/DDBJ databases">
        <authorList>
            <person name="Alioto T."/>
            <person name="Alioto T."/>
        </authorList>
    </citation>
    <scope>NUCLEOTIDE SEQUENCE</scope>
</reference>
<comment type="subcellular location">
    <subcellularLocation>
        <location evidence="1">Membrane</location>
        <topology evidence="1">Single-pass type I membrane protein</topology>
    </subcellularLocation>
</comment>
<keyword evidence="6" id="KW-0812">Transmembrane</keyword>
<evidence type="ECO:0000256" key="3">
    <source>
        <dbReference type="ARBA" id="ARBA00023157"/>
    </source>
</evidence>
<dbReference type="SUPFAM" id="SSF48726">
    <property type="entry name" value="Immunoglobulin"/>
    <property type="match status" value="3"/>
</dbReference>